<keyword evidence="3" id="KW-1185">Reference proteome</keyword>
<dbReference type="AlphaFoldDB" id="A0A136JG23"/>
<keyword evidence="1" id="KW-1133">Transmembrane helix</keyword>
<dbReference type="EMBL" id="KQ964246">
    <property type="protein sequence ID" value="KXJ96100.1"/>
    <property type="molecule type" value="Genomic_DNA"/>
</dbReference>
<proteinExistence type="predicted"/>
<evidence type="ECO:0000256" key="1">
    <source>
        <dbReference type="SAM" id="Phobius"/>
    </source>
</evidence>
<dbReference type="Proteomes" id="UP000070501">
    <property type="component" value="Unassembled WGS sequence"/>
</dbReference>
<protein>
    <submittedName>
        <fullName evidence="2">Uncharacterized protein</fullName>
    </submittedName>
</protein>
<accession>A0A136JG23</accession>
<dbReference type="InParanoid" id="A0A136JG23"/>
<keyword evidence="1" id="KW-0472">Membrane</keyword>
<sequence length="115" mass="12827">MSAKDCRCTSIANPRVGFYVGTMHSHLCNSCTCFHSKQHSRLALGCRYRSVRKRVAVLWRDEMKVPNEVPEWLGALQPFLLVSLFVLLISPGSLYDISVAHHVPGHDALIPAVVL</sequence>
<reference evidence="3" key="1">
    <citation type="submission" date="2016-02" db="EMBL/GenBank/DDBJ databases">
        <title>Draft genome sequence of Microdochium bolleyi, a fungal endophyte of beachgrass.</title>
        <authorList>
            <consortium name="DOE Joint Genome Institute"/>
            <person name="David A.S."/>
            <person name="May G."/>
            <person name="Haridas S."/>
            <person name="Lim J."/>
            <person name="Wang M."/>
            <person name="Labutti K."/>
            <person name="Lipzen A."/>
            <person name="Barry K."/>
            <person name="Grigoriev I.V."/>
        </authorList>
    </citation>
    <scope>NUCLEOTIDE SEQUENCE [LARGE SCALE GENOMIC DNA]</scope>
    <source>
        <strain evidence="3">J235TASD1</strain>
    </source>
</reference>
<evidence type="ECO:0000313" key="2">
    <source>
        <dbReference type="EMBL" id="KXJ96100.1"/>
    </source>
</evidence>
<keyword evidence="1" id="KW-0812">Transmembrane</keyword>
<evidence type="ECO:0000313" key="3">
    <source>
        <dbReference type="Proteomes" id="UP000070501"/>
    </source>
</evidence>
<feature type="transmembrane region" description="Helical" evidence="1">
    <location>
        <begin position="72"/>
        <end position="89"/>
    </location>
</feature>
<name>A0A136JG23_9PEZI</name>
<organism evidence="2 3">
    <name type="scientific">Microdochium bolleyi</name>
    <dbReference type="NCBI Taxonomy" id="196109"/>
    <lineage>
        <taxon>Eukaryota</taxon>
        <taxon>Fungi</taxon>
        <taxon>Dikarya</taxon>
        <taxon>Ascomycota</taxon>
        <taxon>Pezizomycotina</taxon>
        <taxon>Sordariomycetes</taxon>
        <taxon>Xylariomycetidae</taxon>
        <taxon>Xylariales</taxon>
        <taxon>Microdochiaceae</taxon>
        <taxon>Microdochium</taxon>
    </lineage>
</organism>
<gene>
    <name evidence="2" type="ORF">Micbo1qcDRAFT_30943</name>
</gene>